<dbReference type="GO" id="GO:0005886">
    <property type="term" value="C:plasma membrane"/>
    <property type="evidence" value="ECO:0007669"/>
    <property type="project" value="UniProtKB-SubCell"/>
</dbReference>
<feature type="transmembrane region" description="Helical" evidence="7">
    <location>
        <begin position="36"/>
        <end position="57"/>
    </location>
</feature>
<feature type="transmembrane region" description="Helical" evidence="7">
    <location>
        <begin position="164"/>
        <end position="186"/>
    </location>
</feature>
<sequence length="446" mass="47283">MSEKESSSTEPVAASTTEAPAEPLASDSMPGWARRVTLFLTAQTISMFGSFLVQYAIFWHLTLTTKSGLVLALAAIFGFLPQAIVSIFAGVWADRVNRKIMIIAADVSIAVATLGLAFLMLSGVSDLWLIFLVMAVRSVGAGIQMPAVNAMIPQIVPSDKLMRVNGISSSIQSAMGLLAPIAAAAVYANMSIVPIFFIDVVTAVIGVSIFAFIAVPSLERVNAADKPSYFADLKDGMTYIFTHDLVRWVMGIFAVVFLLAVAPSNLSPLLIARNFGSEVWKLTVAEILFSVGMALGGIALATLASKVNKISLIITTSICFGFLSIAMGFAPNLWIFYGLFFVIGLIVPSFFTSAMTTLQETVEPERQGRVFGFVGIVISVAMPVGMSVLGPLADVFPVENLLVASGITMIIAVGLAVWLPAGRRAVKAARASSEAKSQTPEAQPAD</sequence>
<feature type="transmembrane region" description="Helical" evidence="7">
    <location>
        <begin position="401"/>
        <end position="421"/>
    </location>
</feature>
<name>A0A6J6IQM7_9ZZZZ</name>
<dbReference type="InterPro" id="IPR011701">
    <property type="entry name" value="MFS"/>
</dbReference>
<feature type="transmembrane region" description="Helical" evidence="7">
    <location>
        <begin position="282"/>
        <end position="303"/>
    </location>
</feature>
<accession>A0A6J6IQM7</accession>
<dbReference type="AlphaFoldDB" id="A0A6J6IQM7"/>
<feature type="transmembrane region" description="Helical" evidence="7">
    <location>
        <begin position="69"/>
        <end position="93"/>
    </location>
</feature>
<feature type="domain" description="Major facilitator superfamily (MFS) profile" evidence="8">
    <location>
        <begin position="244"/>
        <end position="446"/>
    </location>
</feature>
<dbReference type="PANTHER" id="PTHR23513:SF6">
    <property type="entry name" value="MAJOR FACILITATOR SUPERFAMILY ASSOCIATED DOMAIN-CONTAINING PROTEIN"/>
    <property type="match status" value="1"/>
</dbReference>
<evidence type="ECO:0000256" key="3">
    <source>
        <dbReference type="ARBA" id="ARBA00022692"/>
    </source>
</evidence>
<keyword evidence="2" id="KW-1003">Cell membrane</keyword>
<feature type="transmembrane region" description="Helical" evidence="7">
    <location>
        <begin position="127"/>
        <end position="152"/>
    </location>
</feature>
<reference evidence="9" key="1">
    <citation type="submission" date="2020-05" db="EMBL/GenBank/DDBJ databases">
        <authorList>
            <person name="Chiriac C."/>
            <person name="Salcher M."/>
            <person name="Ghai R."/>
            <person name="Kavagutti S V."/>
        </authorList>
    </citation>
    <scope>NUCLEOTIDE SEQUENCE</scope>
</reference>
<evidence type="ECO:0000256" key="1">
    <source>
        <dbReference type="ARBA" id="ARBA00004651"/>
    </source>
</evidence>
<feature type="transmembrane region" description="Helical" evidence="7">
    <location>
        <begin position="370"/>
        <end position="389"/>
    </location>
</feature>
<evidence type="ECO:0000256" key="7">
    <source>
        <dbReference type="SAM" id="Phobius"/>
    </source>
</evidence>
<feature type="compositionally biased region" description="Polar residues" evidence="6">
    <location>
        <begin position="8"/>
        <end position="18"/>
    </location>
</feature>
<keyword evidence="4 7" id="KW-1133">Transmembrane helix</keyword>
<organism evidence="9">
    <name type="scientific">freshwater metagenome</name>
    <dbReference type="NCBI Taxonomy" id="449393"/>
    <lineage>
        <taxon>unclassified sequences</taxon>
        <taxon>metagenomes</taxon>
        <taxon>ecological metagenomes</taxon>
    </lineage>
</organism>
<proteinExistence type="predicted"/>
<evidence type="ECO:0000256" key="2">
    <source>
        <dbReference type="ARBA" id="ARBA00022475"/>
    </source>
</evidence>
<protein>
    <submittedName>
        <fullName evidence="9">Unannotated protein</fullName>
    </submittedName>
</protein>
<evidence type="ECO:0000256" key="6">
    <source>
        <dbReference type="SAM" id="MobiDB-lite"/>
    </source>
</evidence>
<keyword evidence="3 7" id="KW-0812">Transmembrane</keyword>
<evidence type="ECO:0000256" key="4">
    <source>
        <dbReference type="ARBA" id="ARBA00022989"/>
    </source>
</evidence>
<feature type="transmembrane region" description="Helical" evidence="7">
    <location>
        <begin position="192"/>
        <end position="215"/>
    </location>
</feature>
<feature type="domain" description="Major facilitator superfamily (MFS) profile" evidence="8">
    <location>
        <begin position="1"/>
        <end position="218"/>
    </location>
</feature>
<comment type="subcellular location">
    <subcellularLocation>
        <location evidence="1">Cell membrane</location>
        <topology evidence="1">Multi-pass membrane protein</topology>
    </subcellularLocation>
</comment>
<dbReference type="PROSITE" id="PS50850">
    <property type="entry name" value="MFS"/>
    <property type="match status" value="2"/>
</dbReference>
<dbReference type="InterPro" id="IPR036259">
    <property type="entry name" value="MFS_trans_sf"/>
</dbReference>
<feature type="transmembrane region" description="Helical" evidence="7">
    <location>
        <begin position="310"/>
        <end position="329"/>
    </location>
</feature>
<keyword evidence="5 7" id="KW-0472">Membrane</keyword>
<evidence type="ECO:0000259" key="8">
    <source>
        <dbReference type="PROSITE" id="PS50850"/>
    </source>
</evidence>
<dbReference type="PANTHER" id="PTHR23513">
    <property type="entry name" value="INTEGRAL MEMBRANE EFFLUX PROTEIN-RELATED"/>
    <property type="match status" value="1"/>
</dbReference>
<dbReference type="Pfam" id="PF07690">
    <property type="entry name" value="MFS_1"/>
    <property type="match status" value="1"/>
</dbReference>
<evidence type="ECO:0000256" key="5">
    <source>
        <dbReference type="ARBA" id="ARBA00023136"/>
    </source>
</evidence>
<dbReference type="GO" id="GO:0022857">
    <property type="term" value="F:transmembrane transporter activity"/>
    <property type="evidence" value="ECO:0007669"/>
    <property type="project" value="InterPro"/>
</dbReference>
<dbReference type="InterPro" id="IPR020846">
    <property type="entry name" value="MFS_dom"/>
</dbReference>
<evidence type="ECO:0000313" key="9">
    <source>
        <dbReference type="EMBL" id="CAB4626951.1"/>
    </source>
</evidence>
<gene>
    <name evidence="9" type="ORF">UFOPK2001_00278</name>
</gene>
<dbReference type="EMBL" id="CAEZVN010000014">
    <property type="protein sequence ID" value="CAB4626951.1"/>
    <property type="molecule type" value="Genomic_DNA"/>
</dbReference>
<feature type="region of interest" description="Disordered" evidence="6">
    <location>
        <begin position="1"/>
        <end position="26"/>
    </location>
</feature>
<feature type="transmembrane region" description="Helical" evidence="7">
    <location>
        <begin position="100"/>
        <end position="121"/>
    </location>
</feature>
<dbReference type="SUPFAM" id="SSF103473">
    <property type="entry name" value="MFS general substrate transporter"/>
    <property type="match status" value="1"/>
</dbReference>
<feature type="transmembrane region" description="Helical" evidence="7">
    <location>
        <begin position="335"/>
        <end position="358"/>
    </location>
</feature>
<dbReference type="CDD" id="cd06173">
    <property type="entry name" value="MFS_MefA_like"/>
    <property type="match status" value="1"/>
</dbReference>
<feature type="transmembrane region" description="Helical" evidence="7">
    <location>
        <begin position="245"/>
        <end position="262"/>
    </location>
</feature>
<dbReference type="Gene3D" id="1.20.1250.20">
    <property type="entry name" value="MFS general substrate transporter like domains"/>
    <property type="match status" value="1"/>
</dbReference>